<reference evidence="1" key="1">
    <citation type="journal article" date="2014" name="Front. Microbiol.">
        <title>High frequency of phylogenetically diverse reductive dehalogenase-homologous genes in deep subseafloor sedimentary metagenomes.</title>
        <authorList>
            <person name="Kawai M."/>
            <person name="Futagami T."/>
            <person name="Toyoda A."/>
            <person name="Takaki Y."/>
            <person name="Nishi S."/>
            <person name="Hori S."/>
            <person name="Arai W."/>
            <person name="Tsubouchi T."/>
            <person name="Morono Y."/>
            <person name="Uchiyama I."/>
            <person name="Ito T."/>
            <person name="Fujiyama A."/>
            <person name="Inagaki F."/>
            <person name="Takami H."/>
        </authorList>
    </citation>
    <scope>NUCLEOTIDE SEQUENCE</scope>
    <source>
        <strain evidence="1">Expedition CK06-06</strain>
    </source>
</reference>
<accession>X1CV46</accession>
<proteinExistence type="predicted"/>
<dbReference type="AlphaFoldDB" id="X1CV46"/>
<comment type="caution">
    <text evidence="1">The sequence shown here is derived from an EMBL/GenBank/DDBJ whole genome shotgun (WGS) entry which is preliminary data.</text>
</comment>
<sequence length="61" mass="6802">MVTTEKAFEQIPDGWVRYMFKIVMISPLPPESAGESIYTAALIDKLAVNENVRIYAITGPD</sequence>
<gene>
    <name evidence="1" type="ORF">S01H4_54236</name>
</gene>
<protein>
    <submittedName>
        <fullName evidence="1">Uncharacterized protein</fullName>
    </submittedName>
</protein>
<feature type="non-terminal residue" evidence="1">
    <location>
        <position position="61"/>
    </location>
</feature>
<dbReference type="EMBL" id="BART01031190">
    <property type="protein sequence ID" value="GAH11692.1"/>
    <property type="molecule type" value="Genomic_DNA"/>
</dbReference>
<name>X1CV46_9ZZZZ</name>
<evidence type="ECO:0000313" key="1">
    <source>
        <dbReference type="EMBL" id="GAH11692.1"/>
    </source>
</evidence>
<organism evidence="1">
    <name type="scientific">marine sediment metagenome</name>
    <dbReference type="NCBI Taxonomy" id="412755"/>
    <lineage>
        <taxon>unclassified sequences</taxon>
        <taxon>metagenomes</taxon>
        <taxon>ecological metagenomes</taxon>
    </lineage>
</organism>